<evidence type="ECO:0000259" key="1">
    <source>
        <dbReference type="Pfam" id="PF08241"/>
    </source>
</evidence>
<sequence length="186" mass="20958">MLLQHPSLTGITSLPNHHKRSLARVACLDQHIPVDLYLGDAIYRPGCEDGHPLDPSSKAEFDSVLALDCAYHFNTRWTFLRQVHDQLRPGGSVALADICLARETTWTRFILLPVMPRENLVSTDEYLAHMQRIGYTDVRLEDITPHVFPGFISFLGKQGVVFRIFGSVMRLLAICGARFVIVRGCK</sequence>
<evidence type="ECO:0000313" key="2">
    <source>
        <dbReference type="EMBL" id="KAJ7631021.1"/>
    </source>
</evidence>
<dbReference type="EMBL" id="JARKIF010000009">
    <property type="protein sequence ID" value="KAJ7631021.1"/>
    <property type="molecule type" value="Genomic_DNA"/>
</dbReference>
<dbReference type="InterPro" id="IPR013216">
    <property type="entry name" value="Methyltransf_11"/>
</dbReference>
<dbReference type="AlphaFoldDB" id="A0AAD7BUI0"/>
<dbReference type="SUPFAM" id="SSF53335">
    <property type="entry name" value="S-adenosyl-L-methionine-dependent methyltransferases"/>
    <property type="match status" value="1"/>
</dbReference>
<dbReference type="GO" id="GO:0008757">
    <property type="term" value="F:S-adenosylmethionine-dependent methyltransferase activity"/>
    <property type="evidence" value="ECO:0007669"/>
    <property type="project" value="InterPro"/>
</dbReference>
<feature type="domain" description="Methyltransferase type 11" evidence="1">
    <location>
        <begin position="47"/>
        <end position="94"/>
    </location>
</feature>
<proteinExistence type="predicted"/>
<name>A0AAD7BUI0_9AGAR</name>
<protein>
    <recommendedName>
        <fullName evidence="1">Methyltransferase type 11 domain-containing protein</fullName>
    </recommendedName>
</protein>
<evidence type="ECO:0000313" key="3">
    <source>
        <dbReference type="Proteomes" id="UP001221142"/>
    </source>
</evidence>
<organism evidence="2 3">
    <name type="scientific">Roridomyces roridus</name>
    <dbReference type="NCBI Taxonomy" id="1738132"/>
    <lineage>
        <taxon>Eukaryota</taxon>
        <taxon>Fungi</taxon>
        <taxon>Dikarya</taxon>
        <taxon>Basidiomycota</taxon>
        <taxon>Agaricomycotina</taxon>
        <taxon>Agaricomycetes</taxon>
        <taxon>Agaricomycetidae</taxon>
        <taxon>Agaricales</taxon>
        <taxon>Marasmiineae</taxon>
        <taxon>Mycenaceae</taxon>
        <taxon>Roridomyces</taxon>
    </lineage>
</organism>
<accession>A0AAD7BUI0</accession>
<dbReference type="Pfam" id="PF08241">
    <property type="entry name" value="Methyltransf_11"/>
    <property type="match status" value="1"/>
</dbReference>
<dbReference type="Proteomes" id="UP001221142">
    <property type="component" value="Unassembled WGS sequence"/>
</dbReference>
<dbReference type="Gene3D" id="3.40.50.150">
    <property type="entry name" value="Vaccinia Virus protein VP39"/>
    <property type="match status" value="1"/>
</dbReference>
<keyword evidence="3" id="KW-1185">Reference proteome</keyword>
<gene>
    <name evidence="2" type="ORF">FB45DRAFT_917225</name>
</gene>
<dbReference type="InterPro" id="IPR029063">
    <property type="entry name" value="SAM-dependent_MTases_sf"/>
</dbReference>
<reference evidence="2" key="1">
    <citation type="submission" date="2023-03" db="EMBL/GenBank/DDBJ databases">
        <title>Massive genome expansion in bonnet fungi (Mycena s.s.) driven by repeated elements and novel gene families across ecological guilds.</title>
        <authorList>
            <consortium name="Lawrence Berkeley National Laboratory"/>
            <person name="Harder C.B."/>
            <person name="Miyauchi S."/>
            <person name="Viragh M."/>
            <person name="Kuo A."/>
            <person name="Thoen E."/>
            <person name="Andreopoulos B."/>
            <person name="Lu D."/>
            <person name="Skrede I."/>
            <person name="Drula E."/>
            <person name="Henrissat B."/>
            <person name="Morin E."/>
            <person name="Kohler A."/>
            <person name="Barry K."/>
            <person name="LaButti K."/>
            <person name="Morin E."/>
            <person name="Salamov A."/>
            <person name="Lipzen A."/>
            <person name="Mereny Z."/>
            <person name="Hegedus B."/>
            <person name="Baldrian P."/>
            <person name="Stursova M."/>
            <person name="Weitz H."/>
            <person name="Taylor A."/>
            <person name="Grigoriev I.V."/>
            <person name="Nagy L.G."/>
            <person name="Martin F."/>
            <person name="Kauserud H."/>
        </authorList>
    </citation>
    <scope>NUCLEOTIDE SEQUENCE</scope>
    <source>
        <strain evidence="2">9284</strain>
    </source>
</reference>
<comment type="caution">
    <text evidence="2">The sequence shown here is derived from an EMBL/GenBank/DDBJ whole genome shotgun (WGS) entry which is preliminary data.</text>
</comment>